<feature type="chain" id="PRO_5011490655" evidence="1">
    <location>
        <begin position="22"/>
        <end position="538"/>
    </location>
</feature>
<evidence type="ECO:0000313" key="2">
    <source>
        <dbReference type="EMBL" id="SEA15044.1"/>
    </source>
</evidence>
<dbReference type="EMBL" id="FNQK01000007">
    <property type="protein sequence ID" value="SEA15044.1"/>
    <property type="molecule type" value="Genomic_DNA"/>
</dbReference>
<evidence type="ECO:0000256" key="1">
    <source>
        <dbReference type="SAM" id="SignalP"/>
    </source>
</evidence>
<evidence type="ECO:0000313" key="3">
    <source>
        <dbReference type="Proteomes" id="UP000198846"/>
    </source>
</evidence>
<dbReference type="SUPFAM" id="SSF52266">
    <property type="entry name" value="SGNH hydrolase"/>
    <property type="match status" value="1"/>
</dbReference>
<protein>
    <submittedName>
        <fullName evidence="2">GDSL-like Lipase/Acylhydrolase</fullName>
    </submittedName>
</protein>
<dbReference type="AlphaFoldDB" id="A0A1H3YVJ5"/>
<keyword evidence="1" id="KW-0732">Signal</keyword>
<dbReference type="InterPro" id="IPR036514">
    <property type="entry name" value="SGNH_hydro_sf"/>
</dbReference>
<dbReference type="Gene3D" id="3.40.50.1110">
    <property type="entry name" value="SGNH hydrolase"/>
    <property type="match status" value="1"/>
</dbReference>
<keyword evidence="2" id="KW-0378">Hydrolase</keyword>
<dbReference type="GO" id="GO:0016788">
    <property type="term" value="F:hydrolase activity, acting on ester bonds"/>
    <property type="evidence" value="ECO:0007669"/>
    <property type="project" value="UniProtKB-ARBA"/>
</dbReference>
<sequence length="538" mass="55981">MTMKTKYIWLLAGIISFTACSSDDDAALSVQPLPELTRGSANFSTYVSLGNSLTAGYSDGALFKIAQENSMPRILASQFALTGGGEFTQPLTNDNVGGLLAGGSPLPGFGPRLVFDGAGPVPITNLNPGATITTDIVLNNPTGPFNNMGVPGAKSYHLLAPNYGELSGLFASPPTANPYFVRMASSSSTSVLADAMAQAPTFFSLWIGNNDVLGYAVSGGDGTNPITDQATFDFAYNTLISTLTTGGTKGVVANIPNVASTPHFTTVPYNPLSPLDPNFGPQIPTLNMVFGALNPIFSAVDPDRVIIFSETDASAVVIKDESLADISGIITQQLNNSPTFPAFLAQFGLPPSAAPTVAAYLGNAYGQSRQATPEDLFVLPSSKVIGTINTSSVAALMQQGFSQALAAQFSVEGVTLPLEDKWVLIPSEQAEISAATASFNATIQAAANNADLAFVDANNILNQLAQSGLQSGDYILTSDLVTGGAFSLDGVHLTSRGYAAMANEFLKSIDAKYNSNFEASGHLVNIANFNTNYSAGLQ</sequence>
<organism evidence="2 3">
    <name type="scientific">Bizionia paragorgiae</name>
    <dbReference type="NCBI Taxonomy" id="283786"/>
    <lineage>
        <taxon>Bacteria</taxon>
        <taxon>Pseudomonadati</taxon>
        <taxon>Bacteroidota</taxon>
        <taxon>Flavobacteriia</taxon>
        <taxon>Flavobacteriales</taxon>
        <taxon>Flavobacteriaceae</taxon>
        <taxon>Bizionia</taxon>
    </lineage>
</organism>
<dbReference type="Proteomes" id="UP000198846">
    <property type="component" value="Unassembled WGS sequence"/>
</dbReference>
<feature type="signal peptide" evidence="1">
    <location>
        <begin position="1"/>
        <end position="21"/>
    </location>
</feature>
<name>A0A1H3YVJ5_BIZPA</name>
<proteinExistence type="predicted"/>
<dbReference type="STRING" id="283786.SAMN04487990_10792"/>
<reference evidence="2 3" key="1">
    <citation type="submission" date="2016-10" db="EMBL/GenBank/DDBJ databases">
        <authorList>
            <person name="de Groot N.N."/>
        </authorList>
    </citation>
    <scope>NUCLEOTIDE SEQUENCE [LARGE SCALE GENOMIC DNA]</scope>
    <source>
        <strain evidence="2 3">DSM 23842</strain>
    </source>
</reference>
<keyword evidence="3" id="KW-1185">Reference proteome</keyword>
<accession>A0A1H3YVJ5</accession>
<gene>
    <name evidence="2" type="ORF">SAMN04487990_10792</name>
</gene>
<dbReference type="PROSITE" id="PS51257">
    <property type="entry name" value="PROKAR_LIPOPROTEIN"/>
    <property type="match status" value="1"/>
</dbReference>